<accession>A0AAF1DB25</accession>
<keyword evidence="3" id="KW-1185">Reference proteome</keyword>
<name>A0AAF1DB25_9ABAC</name>
<dbReference type="EMBL" id="MK419956">
    <property type="protein sequence ID" value="QEI03584.1"/>
    <property type="molecule type" value="Genomic_DNA"/>
</dbReference>
<feature type="compositionally biased region" description="Basic residues" evidence="1">
    <location>
        <begin position="112"/>
        <end position="126"/>
    </location>
</feature>
<dbReference type="Pfam" id="PF03430">
    <property type="entry name" value="TATR"/>
    <property type="match status" value="1"/>
</dbReference>
<reference evidence="2" key="1">
    <citation type="submission" date="2019-01" db="EMBL/GenBank/DDBJ databases">
        <authorList>
            <person name="Trentin L.B."/>
            <person name="Santos E.R."/>
            <person name="Silva L.A."/>
            <person name="Sosa-Gomez D.R."/>
            <person name="Ribeiro B.M."/>
            <person name="Ardisson-Araujo D.M.P."/>
        </authorList>
    </citation>
    <scope>NUCLEOTIDE SEQUENCE</scope>
    <source>
        <strain evidence="2">VPN54</strain>
    </source>
</reference>
<feature type="compositionally biased region" description="Low complexity" evidence="1">
    <location>
        <begin position="87"/>
        <end position="103"/>
    </location>
</feature>
<evidence type="ECO:0000313" key="3">
    <source>
        <dbReference type="Proteomes" id="UP000830719"/>
    </source>
</evidence>
<feature type="compositionally biased region" description="Basic and acidic residues" evidence="1">
    <location>
        <begin position="176"/>
        <end position="191"/>
    </location>
</feature>
<feature type="compositionally biased region" description="Low complexity" evidence="1">
    <location>
        <begin position="139"/>
        <end position="150"/>
    </location>
</feature>
<dbReference type="RefSeq" id="YP_010799599.1">
    <property type="nucleotide sequence ID" value="NC_076682.1"/>
</dbReference>
<feature type="region of interest" description="Disordered" evidence="1">
    <location>
        <begin position="48"/>
        <end position="302"/>
    </location>
</feature>
<feature type="compositionally biased region" description="Basic residues" evidence="1">
    <location>
        <begin position="151"/>
        <end position="165"/>
    </location>
</feature>
<dbReference type="InterPro" id="IPR005092">
    <property type="entry name" value="TATR"/>
</dbReference>
<dbReference type="KEGG" id="vg:80538045"/>
<feature type="compositionally biased region" description="Polar residues" evidence="1">
    <location>
        <begin position="192"/>
        <end position="206"/>
    </location>
</feature>
<proteinExistence type="predicted"/>
<dbReference type="Proteomes" id="UP000830719">
    <property type="component" value="Segment"/>
</dbReference>
<protein>
    <submittedName>
        <fullName evidence="2">IE-1</fullName>
    </submittedName>
</protein>
<feature type="compositionally biased region" description="Polar residues" evidence="1">
    <location>
        <begin position="128"/>
        <end position="137"/>
    </location>
</feature>
<sequence length="790" mass="93152">MTNDDIEDYDLSNLVDKSERIIKNNIQPRQRPGGKNFAVLQQNKRDISNYNEDTQSTYSTAYENEEPVRRRYSRSKTPERSSRRSRSVSLPRRSRSLSRYNRSPSRRERSPSGRRRSSKPHHRRFTPQRLSTTNKTLVSPRNSPTRNSSRSPKRRVVVAGKRPRHPPKENIYSDPIAKRKHEELIRSRMESRLSSSKRINSRQLSPDQRDFIQTPRRSDMDMNVQDDFFKSPEKVRKIAQDEYSSSDDDEITGYESDKYNGRRRNSRRRRDEDDDEDDYQQVVPSSKKVKKRSYTPELPEPKIKQARLNVTEDKTSKKQEKIEKKYDSEDDFEDNNKHQIYKKARGKYLKSRQGTPTEEKQQGMHRIYENNAINRYVDLPIENNLTFMNFINETNFYMFIVSEDLNPAEAKLNRPNCAYSDYKHVPYTVQYINYVQSVHTEYQKKYRHIDLYAHVLSCKRFRFIISHSLIKKTGIKIPESELGFLKLTKESKSGQVPIFNEVKDSDFINKLLNIFHLNYIYIQGSMLLLLSSLGENQATTLHASISKLVEDGSLFTIPLHFVESSNIRKEKKICEVAPINKENVSEYVRNILRTSHKLKFNTNIAVPDMKKENNVKNISHYLRYWRPDVQKESRSNSKFEILSYKYGSVARLFYDPLDKTVSRLFKIKKEPGTAKMIQEYLNSCIVLPEAHNFILVDTPTDERVTIIKQDLKFIWITSDYRTIIVKDLITTFKKFEHHVFKLTVSNRKELNNRHNGLIKLMTFYTASVISLQNVIDLSDKFNCSYEKFVF</sequence>
<feature type="compositionally biased region" description="Polar residues" evidence="1">
    <location>
        <begin position="48"/>
        <end position="62"/>
    </location>
</feature>
<organism evidence="2 3">
    <name type="scientific">Rachiplusia nu nucleopolyhedrovirus</name>
    <dbReference type="NCBI Taxonomy" id="2605775"/>
    <lineage>
        <taxon>Viruses</taxon>
        <taxon>Viruses incertae sedis</taxon>
        <taxon>Naldaviricetes</taxon>
        <taxon>Lefavirales</taxon>
        <taxon>Baculoviridae</taxon>
        <taxon>Alphabaculovirus</taxon>
        <taxon>Alphabaculovirus ranus</taxon>
    </lineage>
</organism>
<dbReference type="GeneID" id="80538045"/>
<evidence type="ECO:0000313" key="2">
    <source>
        <dbReference type="EMBL" id="QEI03584.1"/>
    </source>
</evidence>
<feature type="compositionally biased region" description="Basic and acidic residues" evidence="1">
    <location>
        <begin position="227"/>
        <end position="240"/>
    </location>
</feature>
<gene>
    <name evidence="2" type="primary">ie-1</name>
</gene>
<evidence type="ECO:0000256" key="1">
    <source>
        <dbReference type="SAM" id="MobiDB-lite"/>
    </source>
</evidence>